<dbReference type="GO" id="GO:0015031">
    <property type="term" value="P:protein transport"/>
    <property type="evidence" value="ECO:0007669"/>
    <property type="project" value="InterPro"/>
</dbReference>
<dbReference type="OrthoDB" id="10566766at2759"/>
<proteinExistence type="inferred from homology"/>
<accession>A0A8X7PHH7</accession>
<dbReference type="PANTHER" id="PTHR12161">
    <property type="entry name" value="IST1 FAMILY MEMBER"/>
    <property type="match status" value="1"/>
</dbReference>
<dbReference type="InterPro" id="IPR005061">
    <property type="entry name" value="Ist1"/>
</dbReference>
<name>A0A8X7PHH7_BRACI</name>
<dbReference type="Proteomes" id="UP000886595">
    <property type="component" value="Unassembled WGS sequence"/>
</dbReference>
<dbReference type="EMBL" id="JAAMPC010000016">
    <property type="protein sequence ID" value="KAG2250673.1"/>
    <property type="molecule type" value="Genomic_DNA"/>
</dbReference>
<dbReference type="InterPro" id="IPR042277">
    <property type="entry name" value="IST1-like"/>
</dbReference>
<dbReference type="Gene3D" id="1.20.1260.60">
    <property type="entry name" value="Vacuolar protein sorting-associated protein Ist1"/>
    <property type="match status" value="1"/>
</dbReference>
<gene>
    <name evidence="2" type="ORF">Bca52824_080809</name>
</gene>
<evidence type="ECO:0000256" key="1">
    <source>
        <dbReference type="ARBA" id="ARBA00005536"/>
    </source>
</evidence>
<protein>
    <submittedName>
        <fullName evidence="2">Uncharacterized protein</fullName>
    </submittedName>
</protein>
<comment type="caution">
    <text evidence="2">The sequence shown here is derived from an EMBL/GenBank/DDBJ whole genome shotgun (WGS) entry which is preliminary data.</text>
</comment>
<comment type="similarity">
    <text evidence="1">Belongs to the IST1 family.</text>
</comment>
<sequence length="113" mass="12873">MSAEEDATVTEPLDLIRLSIEERIYVNHVRLSDVPELSEIVKQFTTKYGKDFATSAIELRPDSGVSRLLICFILVPLTVLDLTRYVDMISNPEVAYVLRKRQAPDIMNEMSEV</sequence>
<organism evidence="2 3">
    <name type="scientific">Brassica carinata</name>
    <name type="common">Ethiopian mustard</name>
    <name type="synonym">Abyssinian cabbage</name>
    <dbReference type="NCBI Taxonomy" id="52824"/>
    <lineage>
        <taxon>Eukaryota</taxon>
        <taxon>Viridiplantae</taxon>
        <taxon>Streptophyta</taxon>
        <taxon>Embryophyta</taxon>
        <taxon>Tracheophyta</taxon>
        <taxon>Spermatophyta</taxon>
        <taxon>Magnoliopsida</taxon>
        <taxon>eudicotyledons</taxon>
        <taxon>Gunneridae</taxon>
        <taxon>Pentapetalae</taxon>
        <taxon>rosids</taxon>
        <taxon>malvids</taxon>
        <taxon>Brassicales</taxon>
        <taxon>Brassicaceae</taxon>
        <taxon>Brassiceae</taxon>
        <taxon>Brassica</taxon>
    </lineage>
</organism>
<keyword evidence="3" id="KW-1185">Reference proteome</keyword>
<reference evidence="2 3" key="1">
    <citation type="submission" date="2020-02" db="EMBL/GenBank/DDBJ databases">
        <authorList>
            <person name="Ma Q."/>
            <person name="Huang Y."/>
            <person name="Song X."/>
            <person name="Pei D."/>
        </authorList>
    </citation>
    <scope>NUCLEOTIDE SEQUENCE [LARGE SCALE GENOMIC DNA]</scope>
    <source>
        <strain evidence="2">Sxm20200214</strain>
        <tissue evidence="2">Leaf</tissue>
    </source>
</reference>
<evidence type="ECO:0000313" key="2">
    <source>
        <dbReference type="EMBL" id="KAG2250673.1"/>
    </source>
</evidence>
<dbReference type="AlphaFoldDB" id="A0A8X7PHH7"/>
<evidence type="ECO:0000313" key="3">
    <source>
        <dbReference type="Proteomes" id="UP000886595"/>
    </source>
</evidence>
<dbReference type="PANTHER" id="PTHR12161:SF13">
    <property type="entry name" value="REGULATOR OF VPS4 ACTIVITY IN THE MVB PATHWAY PROTEIN"/>
    <property type="match status" value="1"/>
</dbReference>